<dbReference type="Proteomes" id="UP000694888">
    <property type="component" value="Unplaced"/>
</dbReference>
<dbReference type="RefSeq" id="XP_005110359.2">
    <property type="nucleotide sequence ID" value="XM_005110302.3"/>
</dbReference>
<name>A0ABM0K770_APLCA</name>
<proteinExistence type="predicted"/>
<dbReference type="Pfam" id="PF13927">
    <property type="entry name" value="Ig_3"/>
    <property type="match status" value="1"/>
</dbReference>
<dbReference type="InterPro" id="IPR003598">
    <property type="entry name" value="Ig_sub2"/>
</dbReference>
<evidence type="ECO:0000313" key="4">
    <source>
        <dbReference type="Proteomes" id="UP000694888"/>
    </source>
</evidence>
<dbReference type="PROSITE" id="PS50835">
    <property type="entry name" value="IG_LIKE"/>
    <property type="match status" value="3"/>
</dbReference>
<dbReference type="SUPFAM" id="SSF48726">
    <property type="entry name" value="Immunoglobulin"/>
    <property type="match status" value="2"/>
</dbReference>
<protein>
    <submittedName>
        <fullName evidence="5">Uncharacterized protein LOC101855448</fullName>
    </submittedName>
</protein>
<dbReference type="Pfam" id="PF13895">
    <property type="entry name" value="Ig_2"/>
    <property type="match status" value="1"/>
</dbReference>
<accession>A0ABM0K770</accession>
<dbReference type="InterPro" id="IPR007110">
    <property type="entry name" value="Ig-like_dom"/>
</dbReference>
<feature type="domain" description="Ig-like" evidence="3">
    <location>
        <begin position="71"/>
        <end position="141"/>
    </location>
</feature>
<dbReference type="GeneID" id="101855448"/>
<reference evidence="5" key="1">
    <citation type="submission" date="2025-08" db="UniProtKB">
        <authorList>
            <consortium name="RefSeq"/>
        </authorList>
    </citation>
    <scope>IDENTIFICATION</scope>
</reference>
<gene>
    <name evidence="5" type="primary">LOC101855448</name>
</gene>
<feature type="domain" description="Ig-like" evidence="3">
    <location>
        <begin position="283"/>
        <end position="361"/>
    </location>
</feature>
<evidence type="ECO:0000259" key="3">
    <source>
        <dbReference type="PROSITE" id="PS50835"/>
    </source>
</evidence>
<dbReference type="InterPro" id="IPR003599">
    <property type="entry name" value="Ig_sub"/>
</dbReference>
<dbReference type="InterPro" id="IPR036179">
    <property type="entry name" value="Ig-like_dom_sf"/>
</dbReference>
<dbReference type="Gene3D" id="2.60.40.10">
    <property type="entry name" value="Immunoglobulins"/>
    <property type="match status" value="3"/>
</dbReference>
<evidence type="ECO:0000256" key="2">
    <source>
        <dbReference type="ARBA" id="ARBA00023180"/>
    </source>
</evidence>
<keyword evidence="2" id="KW-0325">Glycoprotein</keyword>
<keyword evidence="4" id="KW-1185">Reference proteome</keyword>
<dbReference type="SMART" id="SM00408">
    <property type="entry name" value="IGc2"/>
    <property type="match status" value="3"/>
</dbReference>
<sequence>MTFELIDGVTGARLQTSSSGIFMVNATAVAKFYRCASLFNGIKKESRYNITVQGKDARAVGISGPSEWEVGVPATLKCETVSLNNTKISYQWLKKVLDSTPLPGETGETLTVTSPKAEFALYTCLVTTPGGTKDEASVEFSVVQDLSTPPYVSYDARPLNLGGRYTLECHSNFGETAVTYKWTKDGVVLPSTSNNYVIPSMAAKDAGKYSCSVTVNGKTLEAKNPFEVDTPGAKGKACKAALFTATCSGEEYTGNCLAGRCECSPGAELQQNGCALSVASSAPTVVSDVTTAMNLGGRYILICASTASVTGATYTWTKDGQTLPYTSATLEIPSMSLTDVGEYACRITVNGNTSPQAAAFSVRPRAVQPGQPVTDDPNPGTRVSVSLLVFTVTLLCGLVVRQET</sequence>
<dbReference type="InterPro" id="IPR013783">
    <property type="entry name" value="Ig-like_fold"/>
</dbReference>
<dbReference type="SMART" id="SM00409">
    <property type="entry name" value="IG"/>
    <property type="match status" value="3"/>
</dbReference>
<keyword evidence="1" id="KW-0732">Signal</keyword>
<feature type="domain" description="Ig-like" evidence="3">
    <location>
        <begin position="149"/>
        <end position="221"/>
    </location>
</feature>
<evidence type="ECO:0000256" key="1">
    <source>
        <dbReference type="ARBA" id="ARBA00022729"/>
    </source>
</evidence>
<dbReference type="InterPro" id="IPR050831">
    <property type="entry name" value="CEA_cell_adhesion"/>
</dbReference>
<dbReference type="PANTHER" id="PTHR44427:SF8">
    <property type="entry name" value="CARCINOEMBRYONIC ANTIGEN-RELATED CELL ADHESION MOLECULE 4"/>
    <property type="match status" value="1"/>
</dbReference>
<evidence type="ECO:0000313" key="5">
    <source>
        <dbReference type="RefSeq" id="XP_005110359.2"/>
    </source>
</evidence>
<organism evidence="4 5">
    <name type="scientific">Aplysia californica</name>
    <name type="common">California sea hare</name>
    <dbReference type="NCBI Taxonomy" id="6500"/>
    <lineage>
        <taxon>Eukaryota</taxon>
        <taxon>Metazoa</taxon>
        <taxon>Spiralia</taxon>
        <taxon>Lophotrochozoa</taxon>
        <taxon>Mollusca</taxon>
        <taxon>Gastropoda</taxon>
        <taxon>Heterobranchia</taxon>
        <taxon>Euthyneura</taxon>
        <taxon>Tectipleura</taxon>
        <taxon>Aplysiida</taxon>
        <taxon>Aplysioidea</taxon>
        <taxon>Aplysiidae</taxon>
        <taxon>Aplysia</taxon>
    </lineage>
</organism>
<dbReference type="PANTHER" id="PTHR44427">
    <property type="entry name" value="CARCINOEMBRYONIC ANTIGEN-RELATED CELL ADHESION MOLECULE 19"/>
    <property type="match status" value="1"/>
</dbReference>